<sequence>MTQFLPPNLLALFAPRDPIPYLPPVAKLPHEKKTRGYLGVGSFMDLFEDPEDTPPPTKIETREERLERRRREKAEQVAYKLEQEIALWEPHSVANATTDPFKTLFVARINYDTSESKLRREFELYGPIKKIVVTHNKIDGKPRGYAFIEYEYERDMHLNCEELADWSFFNDPSNCFPPIIFIIAAYKHADGKKIDGRRVLVDVERARTVKGWLPRRLGGGLGGTRRGGPEVNLKHSGREDNERERERYAREMAGSRSGRSVTTERDRERDYRDRDRDREREPRRPRSRDRERKRHRSKSRSRERKRRRSRDRARDVEYDEVEEVPVSKSRDKDHDRERKRKRSRSRDRERKKDRKERDHHRRDKSKDRRDKHDRDNSERDEKIHIKQEPLDEYDNNYDNYNNEYDGYNSPHDDYDPDMVKKEEPDEENSNGGRYSNNMI</sequence>
<dbReference type="GO" id="GO:0000398">
    <property type="term" value="P:mRNA splicing, via spliceosome"/>
    <property type="evidence" value="ECO:0007669"/>
    <property type="project" value="TreeGrafter"/>
</dbReference>
<feature type="compositionally biased region" description="Basic and acidic residues" evidence="9">
    <location>
        <begin position="232"/>
        <end position="250"/>
    </location>
</feature>
<evidence type="ECO:0000256" key="3">
    <source>
        <dbReference type="ARBA" id="ARBA00016996"/>
    </source>
</evidence>
<dbReference type="InterPro" id="IPR000504">
    <property type="entry name" value="RRM_dom"/>
</dbReference>
<proteinExistence type="predicted"/>
<dbReference type="FunFam" id="3.30.70.330:FF:001585">
    <property type="entry name" value="U1 small nuclear ribonucleoprotein 70 kDa"/>
    <property type="match status" value="1"/>
</dbReference>
<dbReference type="FunFam" id="3.30.70.330:FF:000514">
    <property type="entry name" value="Small nuclear ribonucleoprotein 70 (U1)"/>
    <property type="match status" value="1"/>
</dbReference>
<evidence type="ECO:0000256" key="2">
    <source>
        <dbReference type="ARBA" id="ARBA00004642"/>
    </source>
</evidence>
<feature type="region of interest" description="Disordered" evidence="9">
    <location>
        <begin position="214"/>
        <end position="439"/>
    </location>
</feature>
<dbReference type="InterPro" id="IPR022023">
    <property type="entry name" value="U1snRNP70_N"/>
</dbReference>
<dbReference type="PROSITE" id="PS50102">
    <property type="entry name" value="RRM"/>
    <property type="match status" value="1"/>
</dbReference>
<dbReference type="CDD" id="cd12236">
    <property type="entry name" value="RRM_snRNP70"/>
    <property type="match status" value="1"/>
</dbReference>
<organism evidence="11 12">
    <name type="scientific">Aphis craccivora</name>
    <name type="common">Cowpea aphid</name>
    <dbReference type="NCBI Taxonomy" id="307492"/>
    <lineage>
        <taxon>Eukaryota</taxon>
        <taxon>Metazoa</taxon>
        <taxon>Ecdysozoa</taxon>
        <taxon>Arthropoda</taxon>
        <taxon>Hexapoda</taxon>
        <taxon>Insecta</taxon>
        <taxon>Pterygota</taxon>
        <taxon>Neoptera</taxon>
        <taxon>Paraneoptera</taxon>
        <taxon>Hemiptera</taxon>
        <taxon>Sternorrhyncha</taxon>
        <taxon>Aphidomorpha</taxon>
        <taxon>Aphidoidea</taxon>
        <taxon>Aphididae</taxon>
        <taxon>Aphidini</taxon>
        <taxon>Aphis</taxon>
        <taxon>Aphis</taxon>
    </lineage>
</organism>
<dbReference type="Pfam" id="PF12220">
    <property type="entry name" value="U1snRNP70_N"/>
    <property type="match status" value="1"/>
</dbReference>
<evidence type="ECO:0000256" key="7">
    <source>
        <dbReference type="ARBA" id="ARBA00058765"/>
    </source>
</evidence>
<evidence type="ECO:0000259" key="10">
    <source>
        <dbReference type="PROSITE" id="PS50102"/>
    </source>
</evidence>
<keyword evidence="4 8" id="KW-0694">RNA-binding</keyword>
<evidence type="ECO:0000256" key="1">
    <source>
        <dbReference type="ARBA" id="ARBA00004324"/>
    </source>
</evidence>
<dbReference type="SMART" id="SM00360">
    <property type="entry name" value="RRM"/>
    <property type="match status" value="1"/>
</dbReference>
<dbReference type="GO" id="GO:0016607">
    <property type="term" value="C:nuclear speck"/>
    <property type="evidence" value="ECO:0007669"/>
    <property type="project" value="UniProtKB-SubCell"/>
</dbReference>
<evidence type="ECO:0000313" key="11">
    <source>
        <dbReference type="EMBL" id="KAF0756177.1"/>
    </source>
</evidence>
<name>A0A6G0YHW0_APHCR</name>
<dbReference type="AlphaFoldDB" id="A0A6G0YHW0"/>
<dbReference type="InterPro" id="IPR035979">
    <property type="entry name" value="RBD_domain_sf"/>
</dbReference>
<evidence type="ECO:0000313" key="12">
    <source>
        <dbReference type="Proteomes" id="UP000478052"/>
    </source>
</evidence>
<dbReference type="Gene3D" id="3.30.70.330">
    <property type="match status" value="1"/>
</dbReference>
<gene>
    <name evidence="11" type="ORF">FWK35_00014329</name>
</gene>
<keyword evidence="12" id="KW-1185">Reference proteome</keyword>
<dbReference type="EMBL" id="VUJU01003919">
    <property type="protein sequence ID" value="KAF0756177.1"/>
    <property type="molecule type" value="Genomic_DNA"/>
</dbReference>
<evidence type="ECO:0000256" key="9">
    <source>
        <dbReference type="SAM" id="MobiDB-lite"/>
    </source>
</evidence>
<reference evidence="11 12" key="1">
    <citation type="submission" date="2019-08" db="EMBL/GenBank/DDBJ databases">
        <title>Whole genome of Aphis craccivora.</title>
        <authorList>
            <person name="Voronova N.V."/>
            <person name="Shulinski R.S."/>
            <person name="Bandarenka Y.V."/>
            <person name="Zhorov D.G."/>
            <person name="Warner D."/>
        </authorList>
    </citation>
    <scope>NUCLEOTIDE SEQUENCE [LARGE SCALE GENOMIC DNA]</scope>
    <source>
        <strain evidence="11">180601</strain>
        <tissue evidence="11">Whole Body</tissue>
    </source>
</reference>
<dbReference type="GO" id="GO:0071004">
    <property type="term" value="C:U2-type prespliceosome"/>
    <property type="evidence" value="ECO:0007669"/>
    <property type="project" value="TreeGrafter"/>
</dbReference>
<feature type="compositionally biased region" description="Basic and acidic residues" evidence="9">
    <location>
        <begin position="364"/>
        <end position="389"/>
    </location>
</feature>
<dbReference type="PANTHER" id="PTHR13952:SF5">
    <property type="entry name" value="U1 SMALL NUCLEAR RIBONUCLEOPROTEIN 70 KDA"/>
    <property type="match status" value="1"/>
</dbReference>
<feature type="compositionally biased region" description="Gly residues" evidence="9">
    <location>
        <begin position="217"/>
        <end position="226"/>
    </location>
</feature>
<evidence type="ECO:0000256" key="8">
    <source>
        <dbReference type="PROSITE-ProRule" id="PRU00176"/>
    </source>
</evidence>
<feature type="compositionally biased region" description="Basic and acidic residues" evidence="9">
    <location>
        <begin position="410"/>
        <end position="423"/>
    </location>
</feature>
<feature type="compositionally biased region" description="Basic residues" evidence="9">
    <location>
        <begin position="291"/>
        <end position="311"/>
    </location>
</feature>
<keyword evidence="6" id="KW-0687">Ribonucleoprotein</keyword>
<feature type="compositionally biased region" description="Basic residues" evidence="9">
    <location>
        <begin position="337"/>
        <end position="363"/>
    </location>
</feature>
<dbReference type="GO" id="GO:0030619">
    <property type="term" value="F:U1 snRNA binding"/>
    <property type="evidence" value="ECO:0007669"/>
    <property type="project" value="InterPro"/>
</dbReference>
<accession>A0A6G0YHW0</accession>
<feature type="compositionally biased region" description="Polar residues" evidence="9">
    <location>
        <begin position="429"/>
        <end position="439"/>
    </location>
</feature>
<dbReference type="GO" id="GO:0003729">
    <property type="term" value="F:mRNA binding"/>
    <property type="evidence" value="ECO:0007669"/>
    <property type="project" value="TreeGrafter"/>
</dbReference>
<evidence type="ECO:0000256" key="4">
    <source>
        <dbReference type="ARBA" id="ARBA00022884"/>
    </source>
</evidence>
<evidence type="ECO:0000256" key="5">
    <source>
        <dbReference type="ARBA" id="ARBA00023242"/>
    </source>
</evidence>
<keyword evidence="5" id="KW-0539">Nucleus</keyword>
<feature type="domain" description="RRM" evidence="10">
    <location>
        <begin position="102"/>
        <end position="206"/>
    </location>
</feature>
<dbReference type="InterPro" id="IPR034143">
    <property type="entry name" value="snRNP70_RRM"/>
</dbReference>
<feature type="compositionally biased region" description="Low complexity" evidence="9">
    <location>
        <begin position="396"/>
        <end position="408"/>
    </location>
</feature>
<evidence type="ECO:0000256" key="6">
    <source>
        <dbReference type="ARBA" id="ARBA00023274"/>
    </source>
</evidence>
<dbReference type="InterPro" id="IPR051183">
    <property type="entry name" value="U1_U11-U12_snRNP_70-35kDa"/>
</dbReference>
<dbReference type="OrthoDB" id="4207594at2759"/>
<feature type="compositionally biased region" description="Basic and acidic residues" evidence="9">
    <location>
        <begin position="262"/>
        <end position="290"/>
    </location>
</feature>
<dbReference type="Pfam" id="PF00076">
    <property type="entry name" value="RRM_1"/>
    <property type="match status" value="1"/>
</dbReference>
<dbReference type="Proteomes" id="UP000478052">
    <property type="component" value="Unassembled WGS sequence"/>
</dbReference>
<comment type="caution">
    <text evidence="11">The sequence shown here is derived from an EMBL/GenBank/DDBJ whole genome shotgun (WGS) entry which is preliminary data.</text>
</comment>
<dbReference type="PANTHER" id="PTHR13952">
    <property type="entry name" value="U1 SMALL NUCLEAR RIBONUCLEOPROTEIN 70 KD"/>
    <property type="match status" value="1"/>
</dbReference>
<dbReference type="InterPro" id="IPR012677">
    <property type="entry name" value="Nucleotide-bd_a/b_plait_sf"/>
</dbReference>
<comment type="function">
    <text evidence="7">Component of the spliceosomal U1 snRNP, which is essential for recognition of the pre-mRNA 5' splice-site and the subsequent assembly of the spliceosome. SNRNP70 binds to the loop I region of U1-snRNA.</text>
</comment>
<protein>
    <recommendedName>
        <fullName evidence="3">U1 small nuclear ribonucleoprotein 70 kDa</fullName>
    </recommendedName>
</protein>
<dbReference type="SUPFAM" id="SSF54928">
    <property type="entry name" value="RNA-binding domain, RBD"/>
    <property type="match status" value="1"/>
</dbReference>
<comment type="subcellular location">
    <subcellularLocation>
        <location evidence="1">Nucleus speckle</location>
    </subcellularLocation>
    <subcellularLocation>
        <location evidence="2">Nucleus</location>
        <location evidence="2">Nucleoplasm</location>
    </subcellularLocation>
</comment>
<dbReference type="GO" id="GO:0071011">
    <property type="term" value="C:precatalytic spliceosome"/>
    <property type="evidence" value="ECO:0007669"/>
    <property type="project" value="TreeGrafter"/>
</dbReference>
<dbReference type="GO" id="GO:0005685">
    <property type="term" value="C:U1 snRNP"/>
    <property type="evidence" value="ECO:0007669"/>
    <property type="project" value="TreeGrafter"/>
</dbReference>